<feature type="region of interest" description="Disordered" evidence="1">
    <location>
        <begin position="62"/>
        <end position="329"/>
    </location>
</feature>
<reference evidence="3" key="1">
    <citation type="submission" date="2021-04" db="EMBL/GenBank/DDBJ databases">
        <authorList>
            <consortium name="Molecular Ecology Group"/>
        </authorList>
    </citation>
    <scope>NUCLEOTIDE SEQUENCE</scope>
</reference>
<dbReference type="Proteomes" id="UP000678393">
    <property type="component" value="Unassembled WGS sequence"/>
</dbReference>
<evidence type="ECO:0000313" key="4">
    <source>
        <dbReference type="Proteomes" id="UP000678393"/>
    </source>
</evidence>
<gene>
    <name evidence="3" type="ORF">CUNI_LOCUS14779</name>
</gene>
<feature type="compositionally biased region" description="Polar residues" evidence="1">
    <location>
        <begin position="62"/>
        <end position="75"/>
    </location>
</feature>
<evidence type="ECO:0000256" key="1">
    <source>
        <dbReference type="SAM" id="MobiDB-lite"/>
    </source>
</evidence>
<dbReference type="PANTHER" id="PTHR13663">
    <property type="entry name" value="SIMILAR TO RIKEN CDNA 6430548M08"/>
    <property type="match status" value="1"/>
</dbReference>
<organism evidence="3 4">
    <name type="scientific">Candidula unifasciata</name>
    <dbReference type="NCBI Taxonomy" id="100452"/>
    <lineage>
        <taxon>Eukaryota</taxon>
        <taxon>Metazoa</taxon>
        <taxon>Spiralia</taxon>
        <taxon>Lophotrochozoa</taxon>
        <taxon>Mollusca</taxon>
        <taxon>Gastropoda</taxon>
        <taxon>Heterobranchia</taxon>
        <taxon>Euthyneura</taxon>
        <taxon>Panpulmonata</taxon>
        <taxon>Eupulmonata</taxon>
        <taxon>Stylommatophora</taxon>
        <taxon>Helicina</taxon>
        <taxon>Helicoidea</taxon>
        <taxon>Geomitridae</taxon>
        <taxon>Candidula</taxon>
    </lineage>
</organism>
<sequence>MENRKSQSVHGAGPGYPGRRSREERRSLSESLSDGTSKFFSSMVAKKNGLFNDLSSKIENTFTSKPEATANSTGEPSSPPATSAAPATPPPRPPPPKRLPSMGSSREKENVMKRMASMPAYSRTDSKPDCIPDSNRNQFRNQKGAASEERFSVNGMNVSFDEPIYNKRESVPTQPVTDIPVSADVSRQPQGLDARDSAGSVSATSLPRPAPRFQKSGGDIISTTAPSVDLSQSMTEQQRVCSQGCSQPRGELNSSDRQIDTNKSTHVQKARQQSVNNNTVIHGRNFSADNGRSNTSTDRKPATNSVSSDKQDNHSNKQKAPKFTTTKRRSSTVDEILFDDYVEPGVDEVISKDEPPENLISFEPDSELELKSSSSESSPEGNSRIMGGTSVDSSDVEFGGAQLQRSASVGSEKSWSSNYSVDSQPDDVTLECMEFMKSFVDKVFHNSEDITQTEKAKFGELCQHFPGRLWFSRYVNSQRVHNKKVSEAIFFRLMQYFAVCLFECNEAEDFSPAKTLMNMCFTFYHEAPSAHGHTEKVFLYTYMREQPIWQSLRFWNAAYFDAVQGERSRRPMPTNCDGNETVSDDKQFQENITFGQLGTFACNMRAFGLSKDLCLEFIRKQSTIANLSKEQVKMLRDNIETVRDN</sequence>
<keyword evidence="4" id="KW-1185">Reference proteome</keyword>
<name>A0A8S3ZS04_9EUPU</name>
<accession>A0A8S3ZS04</accession>
<feature type="compositionally biased region" description="Low complexity" evidence="1">
    <location>
        <begin position="371"/>
        <end position="380"/>
    </location>
</feature>
<feature type="region of interest" description="Disordered" evidence="1">
    <location>
        <begin position="348"/>
        <end position="396"/>
    </location>
</feature>
<feature type="compositionally biased region" description="Polar residues" evidence="1">
    <location>
        <begin position="221"/>
        <end position="280"/>
    </location>
</feature>
<dbReference type="InterPro" id="IPR039872">
    <property type="entry name" value="KIAA0513"/>
</dbReference>
<feature type="compositionally biased region" description="Polar residues" evidence="1">
    <location>
        <begin position="287"/>
        <end position="308"/>
    </location>
</feature>
<feature type="compositionally biased region" description="Pro residues" evidence="1">
    <location>
        <begin position="87"/>
        <end position="98"/>
    </location>
</feature>
<feature type="compositionally biased region" description="Basic residues" evidence="1">
    <location>
        <begin position="316"/>
        <end position="329"/>
    </location>
</feature>
<dbReference type="AlphaFoldDB" id="A0A8S3ZS04"/>
<dbReference type="PANTHER" id="PTHR13663:SF2">
    <property type="entry name" value="SIMILAR TO RIKEN CDNA 6430548M08"/>
    <property type="match status" value="1"/>
</dbReference>
<evidence type="ECO:0000313" key="3">
    <source>
        <dbReference type="EMBL" id="CAG5129221.1"/>
    </source>
</evidence>
<feature type="domain" description="SBF1/SBF2" evidence="2">
    <location>
        <begin position="433"/>
        <end position="587"/>
    </location>
</feature>
<evidence type="ECO:0000259" key="2">
    <source>
        <dbReference type="Pfam" id="PF12335"/>
    </source>
</evidence>
<comment type="caution">
    <text evidence="3">The sequence shown here is derived from an EMBL/GenBank/DDBJ whole genome shotgun (WGS) entry which is preliminary data.</text>
</comment>
<protein>
    <recommendedName>
        <fullName evidence="2">SBF1/SBF2 domain-containing protein</fullName>
    </recommendedName>
</protein>
<dbReference type="EMBL" id="CAJHNH020003402">
    <property type="protein sequence ID" value="CAG5129221.1"/>
    <property type="molecule type" value="Genomic_DNA"/>
</dbReference>
<dbReference type="Pfam" id="PF12335">
    <property type="entry name" value="SBF2"/>
    <property type="match status" value="1"/>
</dbReference>
<dbReference type="InterPro" id="IPR022096">
    <property type="entry name" value="SBF1/SBF2"/>
</dbReference>
<dbReference type="OrthoDB" id="6268344at2759"/>
<feature type="region of interest" description="Disordered" evidence="1">
    <location>
        <begin position="1"/>
        <end position="38"/>
    </location>
</feature>
<proteinExistence type="predicted"/>